<proteinExistence type="predicted"/>
<dbReference type="STRING" id="1229727.Ga0080559_TMP4540"/>
<keyword evidence="2" id="KW-1185">Reference proteome</keyword>
<sequence>MLHGEGAPRRELDRPIRVPCWCIAAIPRRDWSMTRKTLPRSQRAVSVPNDCRNSPAVFRAIRWDILGTPFPRPTWFPKY</sequence>
<organism evidence="1 2">
    <name type="scientific">Salipiger profundus</name>
    <dbReference type="NCBI Taxonomy" id="1229727"/>
    <lineage>
        <taxon>Bacteria</taxon>
        <taxon>Pseudomonadati</taxon>
        <taxon>Pseudomonadota</taxon>
        <taxon>Alphaproteobacteria</taxon>
        <taxon>Rhodobacterales</taxon>
        <taxon>Roseobacteraceae</taxon>
        <taxon>Salipiger</taxon>
    </lineage>
</organism>
<reference evidence="1 2" key="1">
    <citation type="submission" date="2016-03" db="EMBL/GenBank/DDBJ databases">
        <title>Deep-sea bacteria in the southern Pacific.</title>
        <authorList>
            <person name="Tang K."/>
        </authorList>
    </citation>
    <scope>NUCLEOTIDE SEQUENCE [LARGE SCALE GENOMIC DNA]</scope>
    <source>
        <strain evidence="1 2">JLT2016</strain>
    </source>
</reference>
<accession>A0A1U7DB86</accession>
<dbReference type="Proteomes" id="UP000186559">
    <property type="component" value="Chromosome"/>
</dbReference>
<evidence type="ECO:0000313" key="2">
    <source>
        <dbReference type="Proteomes" id="UP000186559"/>
    </source>
</evidence>
<dbReference type="EMBL" id="CP014796">
    <property type="protein sequence ID" value="APX25336.1"/>
    <property type="molecule type" value="Genomic_DNA"/>
</dbReference>
<dbReference type="AlphaFoldDB" id="A0A1U7DB86"/>
<dbReference type="KEGG" id="tpro:Ga0080559_TMP4540"/>
<gene>
    <name evidence="1" type="ORF">Ga0080559_TMP4540</name>
</gene>
<protein>
    <submittedName>
        <fullName evidence="1">Uncharacterized protein</fullName>
    </submittedName>
</protein>
<name>A0A1U7DB86_9RHOB</name>
<evidence type="ECO:0000313" key="1">
    <source>
        <dbReference type="EMBL" id="APX25336.1"/>
    </source>
</evidence>